<feature type="transmembrane region" description="Helical" evidence="2">
    <location>
        <begin position="828"/>
        <end position="849"/>
    </location>
</feature>
<feature type="transmembrane region" description="Helical" evidence="2">
    <location>
        <begin position="334"/>
        <end position="355"/>
    </location>
</feature>
<feature type="transmembrane region" description="Helical" evidence="2">
    <location>
        <begin position="376"/>
        <end position="404"/>
    </location>
</feature>
<protein>
    <recommendedName>
        <fullName evidence="5">FtsX-like permease family protein</fullName>
    </recommendedName>
</protein>
<keyword evidence="2" id="KW-1133">Transmembrane helix</keyword>
<feature type="transmembrane region" description="Helical" evidence="2">
    <location>
        <begin position="540"/>
        <end position="563"/>
    </location>
</feature>
<dbReference type="AlphaFoldDB" id="A0A8A4ZBK0"/>
<evidence type="ECO:0000313" key="3">
    <source>
        <dbReference type="EMBL" id="QTE27966.1"/>
    </source>
</evidence>
<feature type="region of interest" description="Disordered" evidence="1">
    <location>
        <begin position="602"/>
        <end position="631"/>
    </location>
</feature>
<dbReference type="Proteomes" id="UP000663937">
    <property type="component" value="Chromosome"/>
</dbReference>
<gene>
    <name evidence="3" type="ORF">J4E96_11155</name>
</gene>
<name>A0A8A4ZBK0_9MICO</name>
<accession>A0A8A4ZBK0</accession>
<evidence type="ECO:0000313" key="4">
    <source>
        <dbReference type="Proteomes" id="UP000663937"/>
    </source>
</evidence>
<keyword evidence="2" id="KW-0472">Membrane</keyword>
<feature type="compositionally biased region" description="Pro residues" evidence="1">
    <location>
        <begin position="605"/>
        <end position="630"/>
    </location>
</feature>
<feature type="transmembrane region" description="Helical" evidence="2">
    <location>
        <begin position="424"/>
        <end position="445"/>
    </location>
</feature>
<reference evidence="3" key="1">
    <citation type="submission" date="2021-03" db="EMBL/GenBank/DDBJ databases">
        <title>Pengzhenrongella sicca gen. nov., sp. nov., a new member of suborder Micrococcineae isolated from High-Arctic tundra soil.</title>
        <authorList>
            <person name="Peng F."/>
        </authorList>
    </citation>
    <scope>NUCLEOTIDE SEQUENCE</scope>
    <source>
        <strain evidence="3">LRZ-2</strain>
    </source>
</reference>
<dbReference type="EMBL" id="CP071868">
    <property type="protein sequence ID" value="QTE27966.1"/>
    <property type="molecule type" value="Genomic_DNA"/>
</dbReference>
<evidence type="ECO:0000256" key="2">
    <source>
        <dbReference type="SAM" id="Phobius"/>
    </source>
</evidence>
<evidence type="ECO:0000256" key="1">
    <source>
        <dbReference type="SAM" id="MobiDB-lite"/>
    </source>
</evidence>
<proteinExistence type="predicted"/>
<keyword evidence="4" id="KW-1185">Reference proteome</keyword>
<dbReference type="RefSeq" id="WP_227422191.1">
    <property type="nucleotide sequence ID" value="NZ_CP071868.1"/>
</dbReference>
<feature type="transmembrane region" description="Helical" evidence="2">
    <location>
        <begin position="489"/>
        <end position="508"/>
    </location>
</feature>
<keyword evidence="2" id="KW-0812">Transmembrane</keyword>
<dbReference type="KEGG" id="psic:J4E96_11155"/>
<feature type="transmembrane region" description="Helical" evidence="2">
    <location>
        <begin position="882"/>
        <end position="905"/>
    </location>
</feature>
<feature type="transmembrane region" description="Helical" evidence="2">
    <location>
        <begin position="925"/>
        <end position="947"/>
    </location>
</feature>
<sequence length="965" mass="96783">MGPLVRRAALRLTRSGPWSLLVLGAFVLLCAATAAAPLFASAAGNAALTDQLTAVPANAPAGSAPVVRLVGGPGALGEGRLAGALEEIPGLAPGAVTAASLGVEQRQGLPGEFTPYVAVGDRVERARLFGDSDQQAALVPADGSSGEPRAEPLAEPATGEAAGVWLPQPVAERLGVVVGDTVEVGIQDHGVRTGAPARVAGVYAVDAGGRAPADPDGTRRWTYRRPFLPVDSEFRTLPAYLIVADVPTTTALAAAIGDDLLFALEGRLAGAEPTLAEVRSTVAGVHDLQVEIRDPAIAGETADRVRPQVVTGLPELLRAADVVAARTVAWTSTLSTAGAALGLIAVFAVAVLTMVRRTLELRHGVVVGLRPATVGALAALEVLLVAAASAALGLVVAVAVVTAVGPPGAITSTAVTAGAVRAGVAALAGVLIVGVTAAGFAWQAARLRASIGGARAGSWELVLVAVAATSVVGLLVRPASTGPPSALELVVPVLAVAATGAVGGRLALRLAAIGRRRRAARTAPDAWARRPARLLAARRFAAGGSPSILVITIVATGLGLLTYSVAAATSVRQVVGDRAAVLAGASATTEIEVSWLLDDGAAQLPSPPADDPGLPPDPGPVPGARTPPLPAGTTVVWRGRTTVPPEYTNLDLLVIDPEHFAEVASWGTGPELARAKALLPALARADDTVTAGLVAGEPGEPVPAIGVGDLPSRAGDEAALSTLTDDVPITFLDVVPAFPGLGDALPLVVVPADSFFSWLGSSDPRVKPPEGTGKFDRTPTAYFPSLWTNGDARSFAAILDPAGVTPGDTETLEHVGQLPDLVAARRSLGLQLALGVAVGAIAMLALAMFADRAATRSRAADLLLTLVGMGRAGPRRARSLELAAMAALGLALGTLGVALVAPLGARLLDPGGGAAPGFVLRLGPQALGAGAAAAAIAVGVAVVVATARSASRTSRSADRGVLRDE</sequence>
<organism evidence="3 4">
    <name type="scientific">Pengzhenrongella sicca</name>
    <dbReference type="NCBI Taxonomy" id="2819238"/>
    <lineage>
        <taxon>Bacteria</taxon>
        <taxon>Bacillati</taxon>
        <taxon>Actinomycetota</taxon>
        <taxon>Actinomycetes</taxon>
        <taxon>Micrococcales</taxon>
        <taxon>Pengzhenrongella</taxon>
    </lineage>
</organism>
<evidence type="ECO:0008006" key="5">
    <source>
        <dbReference type="Google" id="ProtNLM"/>
    </source>
</evidence>
<feature type="transmembrane region" description="Helical" evidence="2">
    <location>
        <begin position="457"/>
        <end position="477"/>
    </location>
</feature>